<reference evidence="2" key="1">
    <citation type="journal article" date="2017" name="Mycologia">
        <title>Fusarium algeriense, sp. nov., a novel toxigenic crown rot pathogen of durum wheat from Algeria is nested in the Fusarium burgessii species complex.</title>
        <authorList>
            <person name="Laraba I."/>
            <person name="Keddad A."/>
            <person name="Boureghda H."/>
            <person name="Abdallah N."/>
            <person name="Vaughan M.M."/>
            <person name="Proctor R.H."/>
            <person name="Busman M."/>
            <person name="O'Donnell K."/>
        </authorList>
    </citation>
    <scope>NUCLEOTIDE SEQUENCE</scope>
    <source>
        <strain evidence="2">NRRL 25174</strain>
    </source>
</reference>
<gene>
    <name evidence="2" type="ORF">FBEOM_9341</name>
</gene>
<dbReference type="GO" id="GO:0044550">
    <property type="term" value="P:secondary metabolite biosynthetic process"/>
    <property type="evidence" value="ECO:0007669"/>
    <property type="project" value="TreeGrafter"/>
</dbReference>
<dbReference type="InterPro" id="IPR023213">
    <property type="entry name" value="CAT-like_dom_sf"/>
</dbReference>
<reference evidence="2" key="2">
    <citation type="submission" date="2020-02" db="EMBL/GenBank/DDBJ databases">
        <title>Identification and distribution of gene clusters putatively required for synthesis of sphingolipid metabolism inhibitors in phylogenetically diverse species of the filamentous fungus Fusarium.</title>
        <authorList>
            <person name="Kim H.-S."/>
            <person name="Busman M."/>
            <person name="Brown D.W."/>
            <person name="Divon H."/>
            <person name="Uhlig S."/>
            <person name="Proctor R.H."/>
        </authorList>
    </citation>
    <scope>NUCLEOTIDE SEQUENCE</scope>
    <source>
        <strain evidence="2">NRRL 25174</strain>
    </source>
</reference>
<dbReference type="PANTHER" id="PTHR31642">
    <property type="entry name" value="TRICHOTHECENE 3-O-ACETYLTRANSFERASE"/>
    <property type="match status" value="1"/>
</dbReference>
<evidence type="ECO:0000256" key="1">
    <source>
        <dbReference type="ARBA" id="ARBA00022679"/>
    </source>
</evidence>
<dbReference type="GO" id="GO:0016747">
    <property type="term" value="F:acyltransferase activity, transferring groups other than amino-acyl groups"/>
    <property type="evidence" value="ECO:0007669"/>
    <property type="project" value="TreeGrafter"/>
</dbReference>
<dbReference type="AlphaFoldDB" id="A0A9P5AE90"/>
<dbReference type="PANTHER" id="PTHR31642:SF310">
    <property type="entry name" value="FATTY ALCOHOL:CAFFEOYL-COA ACYLTRANSFERASE"/>
    <property type="match status" value="1"/>
</dbReference>
<keyword evidence="3" id="KW-1185">Reference proteome</keyword>
<organism evidence="2 3">
    <name type="scientific">Fusarium beomiforme</name>
    <dbReference type="NCBI Taxonomy" id="44412"/>
    <lineage>
        <taxon>Eukaryota</taxon>
        <taxon>Fungi</taxon>
        <taxon>Dikarya</taxon>
        <taxon>Ascomycota</taxon>
        <taxon>Pezizomycotina</taxon>
        <taxon>Sordariomycetes</taxon>
        <taxon>Hypocreomycetidae</taxon>
        <taxon>Hypocreales</taxon>
        <taxon>Nectriaceae</taxon>
        <taxon>Fusarium</taxon>
        <taxon>Fusarium burgessii species complex</taxon>
    </lineage>
</organism>
<evidence type="ECO:0000313" key="2">
    <source>
        <dbReference type="EMBL" id="KAF4336784.1"/>
    </source>
</evidence>
<evidence type="ECO:0000313" key="3">
    <source>
        <dbReference type="Proteomes" id="UP000730481"/>
    </source>
</evidence>
<dbReference type="InterPro" id="IPR050317">
    <property type="entry name" value="Plant_Fungal_Acyltransferase"/>
</dbReference>
<accession>A0A9P5AE90</accession>
<sequence>MEEEGYFRGIVHQSSRAQLMSAITTTKPAMSNTWVEPAASLEPSIVKCSALDNLTASVYPSPTQFFPLKPGTDPRQLYEDCKQGLSRCIFEHPHLSGVIRKDETGRNAIEIREAPHAGTNFWYQDHRNDPDVPSYSELRDNGWPFGDGENDGLSKLRPKDFPYVEDGDPIIAPQFNVIKGGIVLTMSIAHAIGDLVQFMDFLRSWSQNTNAVATARVKGQPMPPLPQQISAHLMDRSLLSPDVQIEEDLDKLATRAASLPHLDMIDPRDPEQVVEKLSTIFTKSRLTNDDLVRFTEDELRTLSSSVWTFSQSSMKSLQQMIREVLPEGTKVSATDCLTAFAWSRFFTAKYAPGLSGPEPLPENSKIVFAGNIRRRLTPPLPHNYMPAAVDLFPVTLKTNDFISPDPKALAHAALAIRNSNNDWSEEVFREMLEIAHSHPTSPGLVPKGPIDALVTDHTRASAAVLASWGPELGVCEAFREPYLGRVPPHGEITLLPRWADGSVDVMFAGEAVVMERLRCDRLMTQMASCQFVMGRSSFQANQDWYMSKL</sequence>
<dbReference type="Proteomes" id="UP000730481">
    <property type="component" value="Unassembled WGS sequence"/>
</dbReference>
<proteinExistence type="predicted"/>
<dbReference type="OrthoDB" id="429813at2759"/>
<dbReference type="Gene3D" id="3.30.559.10">
    <property type="entry name" value="Chloramphenicol acetyltransferase-like domain"/>
    <property type="match status" value="2"/>
</dbReference>
<dbReference type="Pfam" id="PF02458">
    <property type="entry name" value="Transferase"/>
    <property type="match status" value="1"/>
</dbReference>
<protein>
    <submittedName>
        <fullName evidence="2">Trichothecene 3-o-acetyltransferase</fullName>
    </submittedName>
</protein>
<name>A0A9P5AE90_9HYPO</name>
<keyword evidence="1" id="KW-0808">Transferase</keyword>
<comment type="caution">
    <text evidence="2">The sequence shown here is derived from an EMBL/GenBank/DDBJ whole genome shotgun (WGS) entry which is preliminary data.</text>
</comment>
<dbReference type="EMBL" id="PVQB02000470">
    <property type="protein sequence ID" value="KAF4336784.1"/>
    <property type="molecule type" value="Genomic_DNA"/>
</dbReference>